<reference evidence="1" key="1">
    <citation type="submission" date="2013-01" db="EMBL/GenBank/DDBJ databases">
        <title>Genome draft of Hydrogenophaga taeniospiralis 2K1.</title>
        <authorList>
            <person name="Gomila M."/>
            <person name="Lalucat J."/>
        </authorList>
    </citation>
    <scope>NUCLEOTIDE SEQUENCE</scope>
    <source>
        <strain evidence="1">CCUG 15921</strain>
    </source>
</reference>
<protein>
    <submittedName>
        <fullName evidence="1">Uncharacterized protein</fullName>
    </submittedName>
</protein>
<dbReference type="AlphaFoldDB" id="A0A9X4NTS2"/>
<comment type="caution">
    <text evidence="1">The sequence shown here is derived from an EMBL/GenBank/DDBJ whole genome shotgun (WGS) entry which is preliminary data.</text>
</comment>
<keyword evidence="2" id="KW-1185">Reference proteome</keyword>
<evidence type="ECO:0000313" key="2">
    <source>
        <dbReference type="Proteomes" id="UP001152876"/>
    </source>
</evidence>
<dbReference type="RefSeq" id="WP_068172200.1">
    <property type="nucleotide sequence ID" value="NZ_BCWR01000010.1"/>
</dbReference>
<dbReference type="EMBL" id="AOGK01000010">
    <property type="protein sequence ID" value="MDG5976086.1"/>
    <property type="molecule type" value="Genomic_DNA"/>
</dbReference>
<organism evidence="1 2">
    <name type="scientific">Hydrogenophaga taeniospiralis CCUG 15921</name>
    <dbReference type="NCBI Taxonomy" id="1281780"/>
    <lineage>
        <taxon>Bacteria</taxon>
        <taxon>Pseudomonadati</taxon>
        <taxon>Pseudomonadota</taxon>
        <taxon>Betaproteobacteria</taxon>
        <taxon>Burkholderiales</taxon>
        <taxon>Comamonadaceae</taxon>
        <taxon>Hydrogenophaga</taxon>
    </lineage>
</organism>
<sequence>MVMRVGLFKALRGPAHFRRHPMATPREMLDRLKGDVDSLVVGVLDDLTFEVIRAYKNRPPPGYLEWVSTTATHRIRRLAQTIFHDRARARPLGQAPTVHDEPEAIRSLVVNWLQPQMEQSFGPLPDAVKKVFSAKVS</sequence>
<accession>A0A9X4NTS2</accession>
<name>A0A9X4NTS2_9BURK</name>
<dbReference type="Proteomes" id="UP001152876">
    <property type="component" value="Unassembled WGS sequence"/>
</dbReference>
<evidence type="ECO:0000313" key="1">
    <source>
        <dbReference type="EMBL" id="MDG5976086.1"/>
    </source>
</evidence>
<proteinExistence type="predicted"/>
<gene>
    <name evidence="1" type="ORF">H010_12529</name>
</gene>